<dbReference type="PROSITE" id="PS51318">
    <property type="entry name" value="TAT"/>
    <property type="match status" value="1"/>
</dbReference>
<dbReference type="InterPro" id="IPR009078">
    <property type="entry name" value="Ferritin-like_SF"/>
</dbReference>
<reference evidence="1 2" key="1">
    <citation type="submission" date="2019-09" db="EMBL/GenBank/DDBJ databases">
        <title>YIM 132548 draft genome.</title>
        <authorList>
            <person name="Jiang L."/>
        </authorList>
    </citation>
    <scope>NUCLEOTIDE SEQUENCE [LARGE SCALE GENOMIC DNA]</scope>
    <source>
        <strain evidence="1 2">YIM 132548</strain>
    </source>
</reference>
<dbReference type="PANTHER" id="PTHR31694:SF26">
    <property type="entry name" value="OS05G0151100 PROTEIN"/>
    <property type="match status" value="1"/>
</dbReference>
<dbReference type="PANTHER" id="PTHR31694">
    <property type="entry name" value="DESICCATION-LIKE PROTEIN"/>
    <property type="match status" value="1"/>
</dbReference>
<dbReference type="EMBL" id="VZZJ01000020">
    <property type="protein sequence ID" value="KAB1071179.1"/>
    <property type="molecule type" value="Genomic_DNA"/>
</dbReference>
<sequence length="220" mass="23483">MTTQPTLLDTLDPDLTARLTSRRGLFSRAAGSLGALATAPTVLAVASTEAFAQGLPGQVVDVLRFALTLEYLEAEFYQTALASRGLIPGRYRPVFQQIAKHEVAHVRLLQGALGTAAIPKPTFDFTARGKYQDVFESFDTFTTLSSTFEDLGVAAYKGQAGNLQGTPVLTTALQIHSVEARHAAEVRRVRGFIGWDGAFDAPQTKAQVLAAAMPFIAGGV</sequence>
<evidence type="ECO:0000313" key="2">
    <source>
        <dbReference type="Proteomes" id="UP000441523"/>
    </source>
</evidence>
<dbReference type="Proteomes" id="UP000441523">
    <property type="component" value="Unassembled WGS sequence"/>
</dbReference>
<dbReference type="AlphaFoldDB" id="A0A6N6MKM6"/>
<evidence type="ECO:0000313" key="1">
    <source>
        <dbReference type="EMBL" id="KAB1071179.1"/>
    </source>
</evidence>
<keyword evidence="2" id="KW-1185">Reference proteome</keyword>
<proteinExistence type="predicted"/>
<dbReference type="RefSeq" id="WP_150965437.1">
    <property type="nucleotide sequence ID" value="NZ_VZZJ01000020.1"/>
</dbReference>
<protein>
    <submittedName>
        <fullName evidence="1">Ferritin-like domain-containing protein</fullName>
    </submittedName>
</protein>
<dbReference type="Pfam" id="PF13668">
    <property type="entry name" value="Ferritin_2"/>
    <property type="match status" value="1"/>
</dbReference>
<dbReference type="SUPFAM" id="SSF47240">
    <property type="entry name" value="Ferritin-like"/>
    <property type="match status" value="1"/>
</dbReference>
<accession>A0A6N6MKM6</accession>
<dbReference type="InterPro" id="IPR052965">
    <property type="entry name" value="Pigment-catalase-like"/>
</dbReference>
<name>A0A6N6MKM6_9HYPH</name>
<dbReference type="InterPro" id="IPR006311">
    <property type="entry name" value="TAT_signal"/>
</dbReference>
<comment type="caution">
    <text evidence="1">The sequence shown here is derived from an EMBL/GenBank/DDBJ whole genome shotgun (WGS) entry which is preliminary data.</text>
</comment>
<organism evidence="1 2">
    <name type="scientific">Methylobacterium planeticum</name>
    <dbReference type="NCBI Taxonomy" id="2615211"/>
    <lineage>
        <taxon>Bacteria</taxon>
        <taxon>Pseudomonadati</taxon>
        <taxon>Pseudomonadota</taxon>
        <taxon>Alphaproteobacteria</taxon>
        <taxon>Hyphomicrobiales</taxon>
        <taxon>Methylobacteriaceae</taxon>
        <taxon>Methylobacterium</taxon>
    </lineage>
</organism>
<gene>
    <name evidence="1" type="ORF">F6X51_20000</name>
</gene>